<reference evidence="1" key="1">
    <citation type="submission" date="2019-05" db="EMBL/GenBank/DDBJ databases">
        <authorList>
            <person name="Hibberd M."/>
        </authorList>
    </citation>
    <scope>NUCLEOTIDE SEQUENCE</scope>
    <source>
        <strain evidence="1">Neisseria_subflava_BgEED23</strain>
    </source>
</reference>
<name>A0A9X9SN70_NEISU</name>
<sequence>MVLFHSVNTITYADRATSHTRINAYDILTQMPFDFKHSKRLTVTFGTFIQE</sequence>
<evidence type="ECO:0000313" key="2">
    <source>
        <dbReference type="Proteomes" id="UP000626795"/>
    </source>
</evidence>
<dbReference type="AlphaFoldDB" id="A0A9X9SN70"/>
<keyword evidence="2" id="KW-1185">Reference proteome</keyword>
<dbReference type="Proteomes" id="UP000626795">
    <property type="component" value="Unassembled WGS sequence"/>
</dbReference>
<proteinExistence type="predicted"/>
<evidence type="ECO:0000313" key="1">
    <source>
        <dbReference type="EMBL" id="VTY09905.1"/>
    </source>
</evidence>
<dbReference type="EMBL" id="CABFLZ010000048">
    <property type="protein sequence ID" value="VTY09905.1"/>
    <property type="molecule type" value="Genomic_DNA"/>
</dbReference>
<protein>
    <submittedName>
        <fullName evidence="1">Uncharacterized protein</fullName>
    </submittedName>
</protein>
<accession>A0A9X9SN70</accession>
<organism evidence="1 2">
    <name type="scientific">Neisseria subflava</name>
    <dbReference type="NCBI Taxonomy" id="28449"/>
    <lineage>
        <taxon>Bacteria</taxon>
        <taxon>Pseudomonadati</taxon>
        <taxon>Pseudomonadota</taxon>
        <taxon>Betaproteobacteria</taxon>
        <taxon>Neisseriales</taxon>
        <taxon>Neisseriaceae</taxon>
        <taxon>Neisseria</taxon>
    </lineage>
</organism>
<comment type="caution">
    <text evidence="1">The sequence shown here is derived from an EMBL/GenBank/DDBJ whole genome shotgun (WGS) entry which is preliminary data.</text>
</comment>
<gene>
    <name evidence="1" type="ORF">ONOEEDHL_01113</name>
</gene>